<reference evidence="3" key="1">
    <citation type="submission" date="2012-11" db="EMBL/GenBank/DDBJ databases">
        <authorList>
            <person name="Lucero-Rivera Y.E."/>
            <person name="Tovar-Ramirez D."/>
        </authorList>
    </citation>
    <scope>NUCLEOTIDE SEQUENCE [LARGE SCALE GENOMIC DNA]</scope>
    <source>
        <strain evidence="3">Araruama</strain>
    </source>
</reference>
<name>A0A1V1NSS9_9BACT</name>
<sequence length="241" mass="27106">MMFHLLLFILNMIKVYLCITQKKFDRGLLLKNRFSEFEVSNPSPGQLIIGGFEPGSGIIHSKESGSLALLNFKILVCNDNEIFIRDLKDDFKNWSVNSCIINCDNKGSISGKVITDITGQLSSIFNAQVLLSSTTSAYSMQTKTTLEGLFFFNHIPNDIYCLEIQALKFNKQTIDSISIENEQDVILDPLQLNIMSCEGTYTKEEFNQAVQAIIEKYDKNGDHRFGLEEIIAGLQLLSGIQ</sequence>
<feature type="domain" description="EF-hand" evidence="1">
    <location>
        <begin position="205"/>
        <end position="240"/>
    </location>
</feature>
<comment type="caution">
    <text evidence="2">The sequence shown here is derived from an EMBL/GenBank/DDBJ whole genome shotgun (WGS) entry which is preliminary data.</text>
</comment>
<evidence type="ECO:0000313" key="2">
    <source>
        <dbReference type="EMBL" id="ETR65650.1"/>
    </source>
</evidence>
<gene>
    <name evidence="2" type="ORF">OMM_05963</name>
</gene>
<dbReference type="PROSITE" id="PS50222">
    <property type="entry name" value="EF_HAND_2"/>
    <property type="match status" value="1"/>
</dbReference>
<dbReference type="GO" id="GO:0005509">
    <property type="term" value="F:calcium ion binding"/>
    <property type="evidence" value="ECO:0007669"/>
    <property type="project" value="InterPro"/>
</dbReference>
<organism evidence="2 3">
    <name type="scientific">Candidatus Magnetoglobus multicellularis str. Araruama</name>
    <dbReference type="NCBI Taxonomy" id="890399"/>
    <lineage>
        <taxon>Bacteria</taxon>
        <taxon>Pseudomonadati</taxon>
        <taxon>Thermodesulfobacteriota</taxon>
        <taxon>Desulfobacteria</taxon>
        <taxon>Desulfobacterales</taxon>
        <taxon>Desulfobacteraceae</taxon>
        <taxon>Candidatus Magnetoglobus</taxon>
    </lineage>
</organism>
<dbReference type="Proteomes" id="UP000189670">
    <property type="component" value="Unassembled WGS sequence"/>
</dbReference>
<dbReference type="AlphaFoldDB" id="A0A1V1NSS9"/>
<accession>A0A1V1NSS9</accession>
<proteinExistence type="predicted"/>
<dbReference type="EMBL" id="ATBP01002619">
    <property type="protein sequence ID" value="ETR65650.1"/>
    <property type="molecule type" value="Genomic_DNA"/>
</dbReference>
<dbReference type="SUPFAM" id="SSF49464">
    <property type="entry name" value="Carboxypeptidase regulatory domain-like"/>
    <property type="match status" value="1"/>
</dbReference>
<evidence type="ECO:0000313" key="3">
    <source>
        <dbReference type="Proteomes" id="UP000189670"/>
    </source>
</evidence>
<protein>
    <recommendedName>
        <fullName evidence="1">EF-hand domain-containing protein</fullName>
    </recommendedName>
</protein>
<dbReference type="InterPro" id="IPR002048">
    <property type="entry name" value="EF_hand_dom"/>
</dbReference>
<dbReference type="InterPro" id="IPR008969">
    <property type="entry name" value="CarboxyPept-like_regulatory"/>
</dbReference>
<evidence type="ECO:0000259" key="1">
    <source>
        <dbReference type="PROSITE" id="PS50222"/>
    </source>
</evidence>